<dbReference type="RefSeq" id="WP_126914759.1">
    <property type="nucleotide sequence ID" value="NZ_CP034587.1"/>
</dbReference>
<organism evidence="2 3">
    <name type="scientific">Streptomyces luteoverticillatus</name>
    <name type="common">Streptoverticillium luteoverticillatus</name>
    <dbReference type="NCBI Taxonomy" id="66425"/>
    <lineage>
        <taxon>Bacteria</taxon>
        <taxon>Bacillati</taxon>
        <taxon>Actinomycetota</taxon>
        <taxon>Actinomycetes</taxon>
        <taxon>Kitasatosporales</taxon>
        <taxon>Streptomycetaceae</taxon>
        <taxon>Streptomyces</taxon>
    </lineage>
</organism>
<dbReference type="Proteomes" id="UP000267900">
    <property type="component" value="Chromosome"/>
</dbReference>
<feature type="compositionally biased region" description="Low complexity" evidence="1">
    <location>
        <begin position="45"/>
        <end position="59"/>
    </location>
</feature>
<gene>
    <name evidence="2" type="ORF">EKH77_14290</name>
</gene>
<reference evidence="2 3" key="1">
    <citation type="submission" date="2018-12" db="EMBL/GenBank/DDBJ databases">
        <title>The whole draft genome of Streptomyce luteoverticillatus CGMCC 15060.</title>
        <authorList>
            <person name="Feng Z."/>
            <person name="Chen G."/>
            <person name="Zhang J."/>
            <person name="Zhu H."/>
            <person name="Yu X."/>
            <person name="Zhang W."/>
            <person name="Zhang X."/>
        </authorList>
    </citation>
    <scope>NUCLEOTIDE SEQUENCE [LARGE SCALE GENOMIC DNA]</scope>
    <source>
        <strain evidence="2 3">CGMCC 15060</strain>
    </source>
</reference>
<protein>
    <recommendedName>
        <fullName evidence="4">Lipoprotein</fullName>
    </recommendedName>
</protein>
<evidence type="ECO:0008006" key="4">
    <source>
        <dbReference type="Google" id="ProtNLM"/>
    </source>
</evidence>
<feature type="region of interest" description="Disordered" evidence="1">
    <location>
        <begin position="21"/>
        <end position="61"/>
    </location>
</feature>
<dbReference type="AlphaFoldDB" id="A0A3S9PIP5"/>
<dbReference type="EMBL" id="CP034587">
    <property type="protein sequence ID" value="AZQ72230.1"/>
    <property type="molecule type" value="Genomic_DNA"/>
</dbReference>
<sequence length="176" mass="17132">MRKAVQITGAAAVAAVLMTGCGSSSDKGGDKSKETGATAPATADSGKPTPGGAASSAPAQRVSAADLKGGWSKGKLSDQSLLVLVFAGSKVSLSAKTACSGTVVDNAQPVTLEITHCQDGSTDYSKGTVKSFDGKSLTIAWASGKEDTLTKAVGSDGKPAGLPAGLPAGIPAKPAG</sequence>
<feature type="region of interest" description="Disordered" evidence="1">
    <location>
        <begin position="152"/>
        <end position="176"/>
    </location>
</feature>
<evidence type="ECO:0000313" key="2">
    <source>
        <dbReference type="EMBL" id="AZQ72230.1"/>
    </source>
</evidence>
<dbReference type="OrthoDB" id="3483234at2"/>
<evidence type="ECO:0000313" key="3">
    <source>
        <dbReference type="Proteomes" id="UP000267900"/>
    </source>
</evidence>
<keyword evidence="3" id="KW-1185">Reference proteome</keyword>
<name>A0A3S9PIP5_STRLT</name>
<dbReference type="PROSITE" id="PS51257">
    <property type="entry name" value="PROKAR_LIPOPROTEIN"/>
    <property type="match status" value="1"/>
</dbReference>
<evidence type="ECO:0000256" key="1">
    <source>
        <dbReference type="SAM" id="MobiDB-lite"/>
    </source>
</evidence>
<accession>A0A3S9PIP5</accession>
<proteinExistence type="predicted"/>